<dbReference type="AlphaFoldDB" id="A0A5B7JKP7"/>
<protein>
    <submittedName>
        <fullName evidence="1">Uncharacterized protein</fullName>
    </submittedName>
</protein>
<comment type="caution">
    <text evidence="1">The sequence shown here is derived from an EMBL/GenBank/DDBJ whole genome shotgun (WGS) entry which is preliminary data.</text>
</comment>
<evidence type="ECO:0000313" key="1">
    <source>
        <dbReference type="EMBL" id="MPC94983.1"/>
    </source>
</evidence>
<keyword evidence="2" id="KW-1185">Reference proteome</keyword>
<name>A0A5B7JKP7_PORTR</name>
<accession>A0A5B7JKP7</accession>
<sequence>MLTSRAASCWKASFGLLGTTPSGLLRLSAPADFLSGCCWQTESLRFYLSSFFAWPRQPLCGRMMFFATFYILFSFSRLRTLKTYSRSCLDLLPPLEASRDPEFPLRTIRDPDIRTTAREKTAPSLRDWTANTPRAHNSHGVPSSAKIMEGIFFQLEDRHSGGHSVSINT</sequence>
<gene>
    <name evidence="1" type="ORF">E2C01_090175</name>
</gene>
<organism evidence="1 2">
    <name type="scientific">Portunus trituberculatus</name>
    <name type="common">Swimming crab</name>
    <name type="synonym">Neptunus trituberculatus</name>
    <dbReference type="NCBI Taxonomy" id="210409"/>
    <lineage>
        <taxon>Eukaryota</taxon>
        <taxon>Metazoa</taxon>
        <taxon>Ecdysozoa</taxon>
        <taxon>Arthropoda</taxon>
        <taxon>Crustacea</taxon>
        <taxon>Multicrustacea</taxon>
        <taxon>Malacostraca</taxon>
        <taxon>Eumalacostraca</taxon>
        <taxon>Eucarida</taxon>
        <taxon>Decapoda</taxon>
        <taxon>Pleocyemata</taxon>
        <taxon>Brachyura</taxon>
        <taxon>Eubrachyura</taxon>
        <taxon>Portunoidea</taxon>
        <taxon>Portunidae</taxon>
        <taxon>Portuninae</taxon>
        <taxon>Portunus</taxon>
    </lineage>
</organism>
<dbReference type="EMBL" id="VSRR010100524">
    <property type="protein sequence ID" value="MPC94983.1"/>
    <property type="molecule type" value="Genomic_DNA"/>
</dbReference>
<dbReference type="Proteomes" id="UP000324222">
    <property type="component" value="Unassembled WGS sequence"/>
</dbReference>
<evidence type="ECO:0000313" key="2">
    <source>
        <dbReference type="Proteomes" id="UP000324222"/>
    </source>
</evidence>
<proteinExistence type="predicted"/>
<reference evidence="1 2" key="1">
    <citation type="submission" date="2019-05" db="EMBL/GenBank/DDBJ databases">
        <title>Another draft genome of Portunus trituberculatus and its Hox gene families provides insights of decapod evolution.</title>
        <authorList>
            <person name="Jeong J.-H."/>
            <person name="Song I."/>
            <person name="Kim S."/>
            <person name="Choi T."/>
            <person name="Kim D."/>
            <person name="Ryu S."/>
            <person name="Kim W."/>
        </authorList>
    </citation>
    <scope>NUCLEOTIDE SEQUENCE [LARGE SCALE GENOMIC DNA]</scope>
    <source>
        <tissue evidence="1">Muscle</tissue>
    </source>
</reference>